<keyword evidence="2" id="KW-1185">Reference proteome</keyword>
<comment type="caution">
    <text evidence="1">The sequence shown here is derived from an EMBL/GenBank/DDBJ whole genome shotgun (WGS) entry which is preliminary data.</text>
</comment>
<evidence type="ECO:0000313" key="1">
    <source>
        <dbReference type="EMBL" id="KAJ1209005.1"/>
    </source>
</evidence>
<reference evidence="1" key="1">
    <citation type="journal article" date="2022" name="bioRxiv">
        <title>Sequencing and chromosome-scale assembly of the giantPleurodeles waltlgenome.</title>
        <authorList>
            <person name="Brown T."/>
            <person name="Elewa A."/>
            <person name="Iarovenko S."/>
            <person name="Subramanian E."/>
            <person name="Araus A.J."/>
            <person name="Petzold A."/>
            <person name="Susuki M."/>
            <person name="Suzuki K.-i.T."/>
            <person name="Hayashi T."/>
            <person name="Toyoda A."/>
            <person name="Oliveira C."/>
            <person name="Osipova E."/>
            <person name="Leigh N.D."/>
            <person name="Simon A."/>
            <person name="Yun M.H."/>
        </authorList>
    </citation>
    <scope>NUCLEOTIDE SEQUENCE</scope>
    <source>
        <strain evidence="1">20211129_DDA</strain>
        <tissue evidence="1">Liver</tissue>
    </source>
</reference>
<proteinExistence type="predicted"/>
<dbReference type="AlphaFoldDB" id="A0AAV7W7Z4"/>
<dbReference type="Proteomes" id="UP001066276">
    <property type="component" value="Chromosome 1_2"/>
</dbReference>
<name>A0AAV7W7Z4_PLEWA</name>
<dbReference type="EMBL" id="JANPWB010000002">
    <property type="protein sequence ID" value="KAJ1209005.1"/>
    <property type="molecule type" value="Genomic_DNA"/>
</dbReference>
<gene>
    <name evidence="1" type="ORF">NDU88_004384</name>
</gene>
<sequence>MFNQRDPRKVWDSWRLSTLKPGKSRHMFSRGIFVSAICWSEIGPDRPRQSSGCRVLAPYSRGGHGRLSAFVQCNELLFPAIVNAAYHRTCRQPEVIEITKVEWVSKAGFAHKRLLAAVGVCQPPQEPKNSAPPSPRGLSVLENISIHLSVSIFEVFCKQSQQT</sequence>
<protein>
    <submittedName>
        <fullName evidence="1">Uncharacterized protein</fullName>
    </submittedName>
</protein>
<organism evidence="1 2">
    <name type="scientific">Pleurodeles waltl</name>
    <name type="common">Iberian ribbed newt</name>
    <dbReference type="NCBI Taxonomy" id="8319"/>
    <lineage>
        <taxon>Eukaryota</taxon>
        <taxon>Metazoa</taxon>
        <taxon>Chordata</taxon>
        <taxon>Craniata</taxon>
        <taxon>Vertebrata</taxon>
        <taxon>Euteleostomi</taxon>
        <taxon>Amphibia</taxon>
        <taxon>Batrachia</taxon>
        <taxon>Caudata</taxon>
        <taxon>Salamandroidea</taxon>
        <taxon>Salamandridae</taxon>
        <taxon>Pleurodelinae</taxon>
        <taxon>Pleurodeles</taxon>
    </lineage>
</organism>
<accession>A0AAV7W7Z4</accession>
<evidence type="ECO:0000313" key="2">
    <source>
        <dbReference type="Proteomes" id="UP001066276"/>
    </source>
</evidence>